<keyword evidence="1" id="KW-1133">Transmembrane helix</keyword>
<comment type="caution">
    <text evidence="2">The sequence shown here is derived from an EMBL/GenBank/DDBJ whole genome shotgun (WGS) entry which is preliminary data.</text>
</comment>
<gene>
    <name evidence="2" type="ORF">DEB45_03715</name>
</gene>
<reference evidence="2 3" key="1">
    <citation type="journal article" date="2018" name="Nat. Biotechnol.">
        <title>A standardized bacterial taxonomy based on genome phylogeny substantially revises the tree of life.</title>
        <authorList>
            <person name="Parks D.H."/>
            <person name="Chuvochina M."/>
            <person name="Waite D.W."/>
            <person name="Rinke C."/>
            <person name="Skarshewski A."/>
            <person name="Chaumeil P.A."/>
            <person name="Hugenholtz P."/>
        </authorList>
    </citation>
    <scope>NUCLEOTIDE SEQUENCE [LARGE SCALE GENOMIC DNA]</scope>
    <source>
        <strain evidence="2">UBA11621</strain>
    </source>
</reference>
<protein>
    <submittedName>
        <fullName evidence="2">Uncharacterized protein</fullName>
    </submittedName>
</protein>
<feature type="transmembrane region" description="Helical" evidence="1">
    <location>
        <begin position="89"/>
        <end position="111"/>
    </location>
</feature>
<dbReference type="EMBL" id="DONK01000052">
    <property type="protein sequence ID" value="HBU50346.1"/>
    <property type="molecule type" value="Genomic_DNA"/>
</dbReference>
<feature type="transmembrane region" description="Helical" evidence="1">
    <location>
        <begin position="64"/>
        <end position="83"/>
    </location>
</feature>
<evidence type="ECO:0000313" key="2">
    <source>
        <dbReference type="EMBL" id="HBU50346.1"/>
    </source>
</evidence>
<name>A0A358DVR4_9ALTE</name>
<sequence>MSNVANISQLNDVLALTHTGSAYECPSIVDSHTAVETEQLWKKRLNMFVRAEERLLKIKRMRKVTALFIVASSSVLFFSFYMAPTLSPTAFLTMFVLMVFGLVTYPAWFLLGKDSQKQRDAISKMFYQSNHELEIAEGKVTLINRANYANVTYVHMMNPDAGYVPR</sequence>
<dbReference type="Proteomes" id="UP000264779">
    <property type="component" value="Unassembled WGS sequence"/>
</dbReference>
<evidence type="ECO:0000313" key="3">
    <source>
        <dbReference type="Proteomes" id="UP000264779"/>
    </source>
</evidence>
<organism evidence="2 3">
    <name type="scientific">Alteromonas australica</name>
    <dbReference type="NCBI Taxonomy" id="589873"/>
    <lineage>
        <taxon>Bacteria</taxon>
        <taxon>Pseudomonadati</taxon>
        <taxon>Pseudomonadota</taxon>
        <taxon>Gammaproteobacteria</taxon>
        <taxon>Alteromonadales</taxon>
        <taxon>Alteromonadaceae</taxon>
        <taxon>Alteromonas/Salinimonas group</taxon>
        <taxon>Alteromonas</taxon>
    </lineage>
</organism>
<dbReference type="OrthoDB" id="6335165at2"/>
<keyword evidence="1" id="KW-0472">Membrane</keyword>
<dbReference type="AlphaFoldDB" id="A0A358DVR4"/>
<proteinExistence type="predicted"/>
<evidence type="ECO:0000256" key="1">
    <source>
        <dbReference type="SAM" id="Phobius"/>
    </source>
</evidence>
<accession>A0A358DVR4</accession>
<keyword evidence="1" id="KW-0812">Transmembrane</keyword>
<dbReference type="RefSeq" id="WP_044448660.1">
    <property type="nucleotide sequence ID" value="NZ_CALBIY010000091.1"/>
</dbReference>
<dbReference type="KEGG" id="aaus:EP12_16750"/>